<dbReference type="KEGG" id="spii:G7077_08160"/>
<dbReference type="Proteomes" id="UP000503222">
    <property type="component" value="Chromosome"/>
</dbReference>
<gene>
    <name evidence="2" type="ORF">G7077_08160</name>
</gene>
<dbReference type="AlphaFoldDB" id="A0A6G7YQ54"/>
<dbReference type="EMBL" id="CP049869">
    <property type="protein sequence ID" value="QIK78872.1"/>
    <property type="molecule type" value="Genomic_DNA"/>
</dbReference>
<evidence type="ECO:0000256" key="1">
    <source>
        <dbReference type="SAM" id="SignalP"/>
    </source>
</evidence>
<feature type="chain" id="PRO_5026096807" description="Lipoprotein" evidence="1">
    <location>
        <begin position="23"/>
        <end position="128"/>
    </location>
</feature>
<feature type="signal peptide" evidence="1">
    <location>
        <begin position="1"/>
        <end position="22"/>
    </location>
</feature>
<name>A0A6G7YQ54_9SPHN</name>
<evidence type="ECO:0000313" key="3">
    <source>
        <dbReference type="Proteomes" id="UP000503222"/>
    </source>
</evidence>
<keyword evidence="1" id="KW-0732">Signal</keyword>
<dbReference type="RefSeq" id="WP_166411263.1">
    <property type="nucleotide sequence ID" value="NZ_CP049869.1"/>
</dbReference>
<accession>A0A6G7YQ54</accession>
<protein>
    <recommendedName>
        <fullName evidence="4">Lipoprotein</fullName>
    </recommendedName>
</protein>
<keyword evidence="3" id="KW-1185">Reference proteome</keyword>
<evidence type="ECO:0000313" key="2">
    <source>
        <dbReference type="EMBL" id="QIK78872.1"/>
    </source>
</evidence>
<evidence type="ECO:0008006" key="4">
    <source>
        <dbReference type="Google" id="ProtNLM"/>
    </source>
</evidence>
<dbReference type="PROSITE" id="PS51257">
    <property type="entry name" value="PROKAR_LIPOPROTEIN"/>
    <property type="match status" value="1"/>
</dbReference>
<reference evidence="2 3" key="1">
    <citation type="submission" date="2020-03" db="EMBL/GenBank/DDBJ databases">
        <title>Sphingomonas sp. nov., isolated from fish.</title>
        <authorList>
            <person name="Hyun D.-W."/>
            <person name="Bae J.-W."/>
        </authorList>
    </citation>
    <scope>NUCLEOTIDE SEQUENCE [LARGE SCALE GENOMIC DNA]</scope>
    <source>
        <strain evidence="2 3">HDW15B</strain>
    </source>
</reference>
<proteinExistence type="predicted"/>
<organism evidence="2 3">
    <name type="scientific">Sphingomonas piscis</name>
    <dbReference type="NCBI Taxonomy" id="2714943"/>
    <lineage>
        <taxon>Bacteria</taxon>
        <taxon>Pseudomonadati</taxon>
        <taxon>Pseudomonadota</taxon>
        <taxon>Alphaproteobacteria</taxon>
        <taxon>Sphingomonadales</taxon>
        <taxon>Sphingomonadaceae</taxon>
        <taxon>Sphingomonas</taxon>
    </lineage>
</organism>
<sequence>MRSLAFVTAVALLAGACGPSQQQEETVNGTLVQSKGQQELAALNDYNRAIGLKRAIHGSGKQCQRIDRSAFVQRYGTLDMWAVSCNNGRGFALFIGKDDTVQVRDCRGLAEIKLPRCPAWAENAKVTR</sequence>